<dbReference type="EMBL" id="LAZR01000272">
    <property type="protein sequence ID" value="KKN77859.1"/>
    <property type="molecule type" value="Genomic_DNA"/>
</dbReference>
<proteinExistence type="predicted"/>
<evidence type="ECO:0008006" key="2">
    <source>
        <dbReference type="Google" id="ProtNLM"/>
    </source>
</evidence>
<organism evidence="1">
    <name type="scientific">marine sediment metagenome</name>
    <dbReference type="NCBI Taxonomy" id="412755"/>
    <lineage>
        <taxon>unclassified sequences</taxon>
        <taxon>metagenomes</taxon>
        <taxon>ecological metagenomes</taxon>
    </lineage>
</organism>
<protein>
    <recommendedName>
        <fullName evidence="2">Transposase zinc-ribbon domain-containing protein</fullName>
    </recommendedName>
</protein>
<evidence type="ECO:0000313" key="1">
    <source>
        <dbReference type="EMBL" id="KKN77859.1"/>
    </source>
</evidence>
<sequence>MWNPFKKKKSHVWQPVFNGRTSDEQRVAESLINEQKCPDCESKKFYEGPSGGASTNFQCADCKSEFNISPFTAERI</sequence>
<accession>A0A0F9TF24</accession>
<dbReference type="AlphaFoldDB" id="A0A0F9TF24"/>
<name>A0A0F9TF24_9ZZZZ</name>
<gene>
    <name evidence="1" type="ORF">LCGC14_0355960</name>
</gene>
<reference evidence="1" key="1">
    <citation type="journal article" date="2015" name="Nature">
        <title>Complex archaea that bridge the gap between prokaryotes and eukaryotes.</title>
        <authorList>
            <person name="Spang A."/>
            <person name="Saw J.H."/>
            <person name="Jorgensen S.L."/>
            <person name="Zaremba-Niedzwiedzka K."/>
            <person name="Martijn J."/>
            <person name="Lind A.E."/>
            <person name="van Eijk R."/>
            <person name="Schleper C."/>
            <person name="Guy L."/>
            <person name="Ettema T.J."/>
        </authorList>
    </citation>
    <scope>NUCLEOTIDE SEQUENCE</scope>
</reference>
<comment type="caution">
    <text evidence="1">The sequence shown here is derived from an EMBL/GenBank/DDBJ whole genome shotgun (WGS) entry which is preliminary data.</text>
</comment>